<dbReference type="RefSeq" id="WP_238272301.1">
    <property type="nucleotide sequence ID" value="NZ_BPQG01000038.1"/>
</dbReference>
<comment type="caution">
    <text evidence="2">The sequence shown here is derived from an EMBL/GenBank/DDBJ whole genome shotgun (WGS) entry which is preliminary data.</text>
</comment>
<dbReference type="PANTHER" id="PTHR43130:SF2">
    <property type="entry name" value="DJ-1_PFPI DOMAIN-CONTAINING PROTEIN"/>
    <property type="match status" value="1"/>
</dbReference>
<evidence type="ECO:0000313" key="2">
    <source>
        <dbReference type="EMBL" id="GJD44787.1"/>
    </source>
</evidence>
<keyword evidence="3" id="KW-1185">Reference proteome</keyword>
<protein>
    <submittedName>
        <fullName evidence="2">Isonitrile hydratase</fullName>
    </submittedName>
</protein>
<sequence>MIPPETHLQIGSLLFEGLDQIDLTGPFEVLSRIPNATYRIYAPTAESVRDISGLRLTPDAALADAPQLDVLHVPGGFGQEALMRDEAVLGWIRRQAEGAGHVFSVCTGALLLGGAALLRGRRATTHWSAFALLPYFGAQPVDRRVVVDGTWVFAAGVTAGIDGALRLAAELRGIEVAQAIQLGMEYAPEPPFDSGTPRTAPAAILERARSAVAEITARREATARGIAADLGIALPAG</sequence>
<evidence type="ECO:0000259" key="1">
    <source>
        <dbReference type="Pfam" id="PF01965"/>
    </source>
</evidence>
<dbReference type="Proteomes" id="UP001055117">
    <property type="component" value="Unassembled WGS sequence"/>
</dbReference>
<dbReference type="InterPro" id="IPR002818">
    <property type="entry name" value="DJ-1/PfpI"/>
</dbReference>
<dbReference type="InterPro" id="IPR029062">
    <property type="entry name" value="Class_I_gatase-like"/>
</dbReference>
<name>A0ABQ4QHT3_9HYPH</name>
<dbReference type="CDD" id="cd03139">
    <property type="entry name" value="GATase1_PfpI_2"/>
    <property type="match status" value="1"/>
</dbReference>
<dbReference type="Pfam" id="PF01965">
    <property type="entry name" value="DJ-1_PfpI"/>
    <property type="match status" value="1"/>
</dbReference>
<dbReference type="EMBL" id="BPQG01000038">
    <property type="protein sequence ID" value="GJD44787.1"/>
    <property type="molecule type" value="Genomic_DNA"/>
</dbReference>
<proteinExistence type="predicted"/>
<gene>
    <name evidence="2" type="primary">inhA_2</name>
    <name evidence="2" type="ORF">AFCDBAGC_2654</name>
</gene>
<reference evidence="2 3" key="1">
    <citation type="journal article" date="2021" name="Front. Microbiol.">
        <title>Comprehensive Comparative Genomics and Phenotyping of Methylobacterium Species.</title>
        <authorList>
            <person name="Alessa O."/>
            <person name="Ogura Y."/>
            <person name="Fujitani Y."/>
            <person name="Takami H."/>
            <person name="Hayashi T."/>
            <person name="Sahin N."/>
            <person name="Tani A."/>
        </authorList>
    </citation>
    <scope>NUCLEOTIDE SEQUENCE [LARGE SCALE GENOMIC DNA]</scope>
    <source>
        <strain evidence="2 3">DSM 23679</strain>
    </source>
</reference>
<dbReference type="SUPFAM" id="SSF52317">
    <property type="entry name" value="Class I glutamine amidotransferase-like"/>
    <property type="match status" value="1"/>
</dbReference>
<dbReference type="PANTHER" id="PTHR43130">
    <property type="entry name" value="ARAC-FAMILY TRANSCRIPTIONAL REGULATOR"/>
    <property type="match status" value="1"/>
</dbReference>
<dbReference type="InterPro" id="IPR052158">
    <property type="entry name" value="INH-QAR"/>
</dbReference>
<evidence type="ECO:0000313" key="3">
    <source>
        <dbReference type="Proteomes" id="UP001055117"/>
    </source>
</evidence>
<dbReference type="Gene3D" id="3.40.50.880">
    <property type="match status" value="1"/>
</dbReference>
<feature type="domain" description="DJ-1/PfpI" evidence="1">
    <location>
        <begin position="13"/>
        <end position="167"/>
    </location>
</feature>
<organism evidence="2 3">
    <name type="scientific">Methylobacterium cerastii</name>
    <dbReference type="NCBI Taxonomy" id="932741"/>
    <lineage>
        <taxon>Bacteria</taxon>
        <taxon>Pseudomonadati</taxon>
        <taxon>Pseudomonadota</taxon>
        <taxon>Alphaproteobacteria</taxon>
        <taxon>Hyphomicrobiales</taxon>
        <taxon>Methylobacteriaceae</taxon>
        <taxon>Methylobacterium</taxon>
    </lineage>
</organism>
<accession>A0ABQ4QHT3</accession>